<keyword evidence="1" id="KW-0472">Membrane</keyword>
<proteinExistence type="predicted"/>
<sequence length="55" mass="6071">MIDCVSLIITQGGMIQLLFSFLGLCIIFLQSSCHEAEGRIHAAFEVVPGGWRKHP</sequence>
<name>A0A5N6ULT1_ASPTM</name>
<gene>
    <name evidence="2" type="ORF">BDV40DRAFT_273405</name>
</gene>
<reference evidence="2 3" key="1">
    <citation type="submission" date="2019-04" db="EMBL/GenBank/DDBJ databases">
        <title>Friends and foes A comparative genomics study of 23 Aspergillus species from section Flavi.</title>
        <authorList>
            <consortium name="DOE Joint Genome Institute"/>
            <person name="Kjaerbolling I."/>
            <person name="Vesth T."/>
            <person name="Frisvad J.C."/>
            <person name="Nybo J.L."/>
            <person name="Theobald S."/>
            <person name="Kildgaard S."/>
            <person name="Isbrandt T."/>
            <person name="Kuo A."/>
            <person name="Sato A."/>
            <person name="Lyhne E.K."/>
            <person name="Kogle M.E."/>
            <person name="Wiebenga A."/>
            <person name="Kun R.S."/>
            <person name="Lubbers R.J."/>
            <person name="Makela M.R."/>
            <person name="Barry K."/>
            <person name="Chovatia M."/>
            <person name="Clum A."/>
            <person name="Daum C."/>
            <person name="Haridas S."/>
            <person name="He G."/>
            <person name="LaButti K."/>
            <person name="Lipzen A."/>
            <person name="Mondo S."/>
            <person name="Riley R."/>
            <person name="Salamov A."/>
            <person name="Simmons B.A."/>
            <person name="Magnuson J.K."/>
            <person name="Henrissat B."/>
            <person name="Mortensen U.H."/>
            <person name="Larsen T.O."/>
            <person name="Devries R.P."/>
            <person name="Grigoriev I.V."/>
            <person name="Machida M."/>
            <person name="Baker S.E."/>
            <person name="Andersen M.R."/>
        </authorList>
    </citation>
    <scope>NUCLEOTIDE SEQUENCE [LARGE SCALE GENOMIC DNA]</scope>
    <source>
        <strain evidence="2 3">CBS 117626</strain>
    </source>
</reference>
<keyword evidence="1" id="KW-0812">Transmembrane</keyword>
<dbReference type="Proteomes" id="UP000326950">
    <property type="component" value="Unassembled WGS sequence"/>
</dbReference>
<protein>
    <submittedName>
        <fullName evidence="2">Uncharacterized protein</fullName>
    </submittedName>
</protein>
<accession>A0A5N6ULT1</accession>
<evidence type="ECO:0000313" key="2">
    <source>
        <dbReference type="EMBL" id="KAE8159430.1"/>
    </source>
</evidence>
<dbReference type="AlphaFoldDB" id="A0A5N6ULT1"/>
<evidence type="ECO:0000313" key="3">
    <source>
        <dbReference type="Proteomes" id="UP000326950"/>
    </source>
</evidence>
<keyword evidence="3" id="KW-1185">Reference proteome</keyword>
<evidence type="ECO:0000256" key="1">
    <source>
        <dbReference type="SAM" id="Phobius"/>
    </source>
</evidence>
<keyword evidence="1" id="KW-1133">Transmembrane helix</keyword>
<feature type="transmembrane region" description="Helical" evidence="1">
    <location>
        <begin position="6"/>
        <end position="29"/>
    </location>
</feature>
<organism evidence="2 3">
    <name type="scientific">Aspergillus tamarii</name>
    <dbReference type="NCBI Taxonomy" id="41984"/>
    <lineage>
        <taxon>Eukaryota</taxon>
        <taxon>Fungi</taxon>
        <taxon>Dikarya</taxon>
        <taxon>Ascomycota</taxon>
        <taxon>Pezizomycotina</taxon>
        <taxon>Eurotiomycetes</taxon>
        <taxon>Eurotiomycetidae</taxon>
        <taxon>Eurotiales</taxon>
        <taxon>Aspergillaceae</taxon>
        <taxon>Aspergillus</taxon>
        <taxon>Aspergillus subgen. Circumdati</taxon>
    </lineage>
</organism>
<dbReference type="EMBL" id="ML738675">
    <property type="protein sequence ID" value="KAE8159430.1"/>
    <property type="molecule type" value="Genomic_DNA"/>
</dbReference>